<protein>
    <submittedName>
        <fullName evidence="4">Two component regulator propeller</fullName>
    </submittedName>
</protein>
<dbReference type="PANTHER" id="PTHR34220">
    <property type="entry name" value="SENSOR HISTIDINE KINASE YPDA"/>
    <property type="match status" value="1"/>
</dbReference>
<dbReference type="AlphaFoldDB" id="A0A1H3XJP5"/>
<dbReference type="PANTHER" id="PTHR34220:SF7">
    <property type="entry name" value="SENSOR HISTIDINE KINASE YPDA"/>
    <property type="match status" value="1"/>
</dbReference>
<dbReference type="Gene3D" id="3.30.565.10">
    <property type="entry name" value="Histidine kinase-like ATPase, C-terminal domain"/>
    <property type="match status" value="1"/>
</dbReference>
<dbReference type="InterPro" id="IPR011110">
    <property type="entry name" value="Reg_prop"/>
</dbReference>
<feature type="chain" id="PRO_5011507697" evidence="2">
    <location>
        <begin position="22"/>
        <end position="955"/>
    </location>
</feature>
<dbReference type="SUPFAM" id="SSF55874">
    <property type="entry name" value="ATPase domain of HSP90 chaperone/DNA topoisomerase II/histidine kinase"/>
    <property type="match status" value="1"/>
</dbReference>
<dbReference type="EMBL" id="FNQK01000005">
    <property type="protein sequence ID" value="SDZ98778.1"/>
    <property type="molecule type" value="Genomic_DNA"/>
</dbReference>
<keyword evidence="1" id="KW-0472">Membrane</keyword>
<feature type="signal peptide" evidence="2">
    <location>
        <begin position="1"/>
        <end position="21"/>
    </location>
</feature>
<dbReference type="Gene3D" id="2.130.10.10">
    <property type="entry name" value="YVTN repeat-like/Quinoprotein amine dehydrogenase"/>
    <property type="match status" value="2"/>
</dbReference>
<organism evidence="4 5">
    <name type="scientific">Bizionia paragorgiae</name>
    <dbReference type="NCBI Taxonomy" id="283786"/>
    <lineage>
        <taxon>Bacteria</taxon>
        <taxon>Pseudomonadati</taxon>
        <taxon>Bacteroidota</taxon>
        <taxon>Flavobacteriia</taxon>
        <taxon>Flavobacteriales</taxon>
        <taxon>Flavobacteriaceae</taxon>
        <taxon>Bizionia</taxon>
    </lineage>
</organism>
<dbReference type="OrthoDB" id="9809670at2"/>
<dbReference type="Proteomes" id="UP000198846">
    <property type="component" value="Unassembled WGS sequence"/>
</dbReference>
<evidence type="ECO:0000256" key="2">
    <source>
        <dbReference type="SAM" id="SignalP"/>
    </source>
</evidence>
<dbReference type="InterPro" id="IPR036890">
    <property type="entry name" value="HATPase_C_sf"/>
</dbReference>
<keyword evidence="2" id="KW-0732">Signal</keyword>
<dbReference type="InterPro" id="IPR015943">
    <property type="entry name" value="WD40/YVTN_repeat-like_dom_sf"/>
</dbReference>
<dbReference type="GO" id="GO:0016020">
    <property type="term" value="C:membrane"/>
    <property type="evidence" value="ECO:0007669"/>
    <property type="project" value="InterPro"/>
</dbReference>
<gene>
    <name evidence="4" type="ORF">SAMN04487990_10526</name>
</gene>
<proteinExistence type="predicted"/>
<keyword evidence="5" id="KW-1185">Reference proteome</keyword>
<accession>A0A1H3XJP5</accession>
<feature type="domain" description="Signal transduction histidine kinase internal region" evidence="3">
    <location>
        <begin position="753"/>
        <end position="832"/>
    </location>
</feature>
<dbReference type="InterPro" id="IPR050640">
    <property type="entry name" value="Bact_2-comp_sensor_kinase"/>
</dbReference>
<feature type="transmembrane region" description="Helical" evidence="1">
    <location>
        <begin position="705"/>
        <end position="729"/>
    </location>
</feature>
<evidence type="ECO:0000313" key="5">
    <source>
        <dbReference type="Proteomes" id="UP000198846"/>
    </source>
</evidence>
<name>A0A1H3XJP5_BIZPA</name>
<keyword evidence="1" id="KW-1133">Transmembrane helix</keyword>
<dbReference type="Gene3D" id="2.60.40.10">
    <property type="entry name" value="Immunoglobulins"/>
    <property type="match status" value="1"/>
</dbReference>
<evidence type="ECO:0000259" key="3">
    <source>
        <dbReference type="Pfam" id="PF06580"/>
    </source>
</evidence>
<dbReference type="GO" id="GO:0000155">
    <property type="term" value="F:phosphorelay sensor kinase activity"/>
    <property type="evidence" value="ECO:0007669"/>
    <property type="project" value="InterPro"/>
</dbReference>
<dbReference type="Pfam" id="PF06580">
    <property type="entry name" value="His_kinase"/>
    <property type="match status" value="1"/>
</dbReference>
<dbReference type="InterPro" id="IPR013783">
    <property type="entry name" value="Ig-like_fold"/>
</dbReference>
<dbReference type="STRING" id="283786.SAMN04487990_10526"/>
<keyword evidence="1" id="KW-0812">Transmembrane</keyword>
<dbReference type="RefSeq" id="WP_092132988.1">
    <property type="nucleotide sequence ID" value="NZ_FNQK01000005.1"/>
</dbReference>
<dbReference type="Pfam" id="PF07494">
    <property type="entry name" value="Reg_prop"/>
    <property type="match status" value="1"/>
</dbReference>
<sequence length="955" mass="110369">MKNKTHHILVVSLLIWGVSFSQQFTNYTTKDGLPSNHVYTILQDVNGFMWFLTDKGIAKYNGAVFKTFTTKEGLPNNDVWDGFTTPDGKFWYLSKSISLGYIIKDSVISFSNANKNEIMNPIYSSQIGNNVYLGGPNKIYKLDNKQWKSVSVLKNGRKGEGLIPVFNNPKVAYLNFYYDALNRFTLSFLDANKKTLKQVSAEGISNQKSVRGQVTDSLYYWVSESEYSILDLNTLELKRYFFKDEVGFETVKYARLNKVGDQIQISGNKFVGYLDKNFHIVDPFYIPEELNAHFGLIDSKKTIWLSTFNKGVFKLPHIKRHIVYQFENDKILNLNYIENDLYLSVFNKGFYKYKPKNKTFNLIKPADDYVFGVCHIKERNTTYFLSQNSIFIEENGTSNQIYFDKESVNPKLLSGHLNDLEYFNSELYASYYFGVYKLDQHTLEIKEDYSQKGCNDLLGFNSRLLLATNDGLKELRNDSIQKIHFKNTVFNRAILSIKPLSDTKLLINTDGYGSYITDLDTIKPIKASEFLIVQDAYVQEESIWLATNTGVLHLGKFNDTYELVKSYSINDGLPNNNVNSIVIKGKDLIVGTNSGLAIIPINQDHEDLFIDIIIEDVTFNDERITDSLNTFRYTANNRLNLKVTPINFSEDNKTFFSYRLDPIQKDCIVTSSTTFNFNNLKPDDYVFSIESGTIKKQLSFTVTPLWWQTLWAKISLLALVLFGLVYSVWSVSKRIQKKKNNALILEKKNIEIQLRALRSQMNPHFVFNSLAAIQYYINTNDIAASETYLVKFSKLIRQFFEWSKETQINLKEELKLIENYLDIEKLRFKDKFIYHITVDKKLNLRKAMLPTMLLQPIVENAINHGIFNKIDNGKVFINVFYESEKRFKVEIIDDGVGFANTQKQSGRKVKSSNVLEDRLRYLNKTGIWDISYTEDELHPDLKDKGSKSTFVITQL</sequence>
<evidence type="ECO:0000256" key="1">
    <source>
        <dbReference type="SAM" id="Phobius"/>
    </source>
</evidence>
<dbReference type="InterPro" id="IPR010559">
    <property type="entry name" value="Sig_transdc_His_kin_internal"/>
</dbReference>
<reference evidence="4 5" key="1">
    <citation type="submission" date="2016-10" db="EMBL/GenBank/DDBJ databases">
        <authorList>
            <person name="de Groot N.N."/>
        </authorList>
    </citation>
    <scope>NUCLEOTIDE SEQUENCE [LARGE SCALE GENOMIC DNA]</scope>
    <source>
        <strain evidence="4 5">DSM 23842</strain>
    </source>
</reference>
<evidence type="ECO:0000313" key="4">
    <source>
        <dbReference type="EMBL" id="SDZ98778.1"/>
    </source>
</evidence>